<dbReference type="VEuPathDB" id="FungiDB:DFL_009235"/>
<dbReference type="GeneID" id="93591546"/>
<keyword evidence="1" id="KW-0472">Membrane</keyword>
<feature type="transmembrane region" description="Helical" evidence="1">
    <location>
        <begin position="137"/>
        <end position="155"/>
    </location>
</feature>
<dbReference type="PANTHER" id="PTHR12242:SF1">
    <property type="entry name" value="MYND-TYPE DOMAIN-CONTAINING PROTEIN"/>
    <property type="match status" value="1"/>
</dbReference>
<dbReference type="PANTHER" id="PTHR12242">
    <property type="entry name" value="OS02G0130600 PROTEIN-RELATED"/>
    <property type="match status" value="1"/>
</dbReference>
<keyword evidence="1" id="KW-0812">Transmembrane</keyword>
<dbReference type="Proteomes" id="UP000283090">
    <property type="component" value="Unassembled WGS sequence"/>
</dbReference>
<organism evidence="2 3">
    <name type="scientific">Arthrobotrys flagrans</name>
    <name type="common">Nematode-trapping fungus</name>
    <name type="synonym">Trichothecium flagrans</name>
    <dbReference type="NCBI Taxonomy" id="97331"/>
    <lineage>
        <taxon>Eukaryota</taxon>
        <taxon>Fungi</taxon>
        <taxon>Dikarya</taxon>
        <taxon>Ascomycota</taxon>
        <taxon>Pezizomycotina</taxon>
        <taxon>Orbiliomycetes</taxon>
        <taxon>Orbiliales</taxon>
        <taxon>Orbiliaceae</taxon>
        <taxon>Arthrobotrys</taxon>
    </lineage>
</organism>
<dbReference type="GO" id="GO:0016020">
    <property type="term" value="C:membrane"/>
    <property type="evidence" value="ECO:0007669"/>
    <property type="project" value="TreeGrafter"/>
</dbReference>
<sequence>MNKFYQLNHISPSHRQSRYFSSWLLPSPVFLAYRALLCLYSVLVIIIANALRPDSAGSRFSYFTWLTYWGITFYLLVSLAHTFSYWKYGKAWLESWPKSLQLLHGVFYTTITVLPWTVTAVYWAVLFDEFGDEYDAWSNISVHALNAGVAFLEVIIPRTEPMPWAHIPWLIIILGGYLGVAYITKSTQGFYTYSFLDPNNKGSGITAAYCVGILAGTTILFCIVKGLVWLRVWVTEKKLGMNGKLSERDVGGETEVTEEGWKLNV</sequence>
<keyword evidence="1" id="KW-1133">Transmembrane helix</keyword>
<protein>
    <recommendedName>
        <fullName evidence="4">FAR-17a/AIG1-like protein</fullName>
    </recommendedName>
</protein>
<feature type="transmembrane region" description="Helical" evidence="1">
    <location>
        <begin position="106"/>
        <end position="125"/>
    </location>
</feature>
<evidence type="ECO:0000256" key="1">
    <source>
        <dbReference type="SAM" id="Phobius"/>
    </source>
</evidence>
<dbReference type="RefSeq" id="XP_067486913.1">
    <property type="nucleotide sequence ID" value="XM_067639090.1"/>
</dbReference>
<gene>
    <name evidence="2" type="ORF">DFL_009235</name>
</gene>
<name>A0A436ZR34_ARTFL</name>
<accession>A0A436ZR34</accession>
<proteinExistence type="predicted"/>
<dbReference type="OrthoDB" id="419711at2759"/>
<comment type="caution">
    <text evidence="2">The sequence shown here is derived from an EMBL/GenBank/DDBJ whole genome shotgun (WGS) entry which is preliminary data.</text>
</comment>
<dbReference type="STRING" id="97331.A0A436ZR34"/>
<feature type="transmembrane region" description="Helical" evidence="1">
    <location>
        <begin position="20"/>
        <end position="48"/>
    </location>
</feature>
<feature type="transmembrane region" description="Helical" evidence="1">
    <location>
        <begin position="167"/>
        <end position="184"/>
    </location>
</feature>
<dbReference type="AlphaFoldDB" id="A0A436ZR34"/>
<reference evidence="2 3" key="1">
    <citation type="submission" date="2019-01" db="EMBL/GenBank/DDBJ databases">
        <title>Intercellular communication is required for trap formation in the nematode-trapping fungus Duddingtonia flagrans.</title>
        <authorList>
            <person name="Youssar L."/>
            <person name="Wernet V."/>
            <person name="Hensel N."/>
            <person name="Hildebrandt H.-G."/>
            <person name="Fischer R."/>
        </authorList>
    </citation>
    <scope>NUCLEOTIDE SEQUENCE [LARGE SCALE GENOMIC DNA]</scope>
    <source>
        <strain evidence="2 3">CBS H-5679</strain>
    </source>
</reference>
<evidence type="ECO:0000313" key="2">
    <source>
        <dbReference type="EMBL" id="RVD81369.1"/>
    </source>
</evidence>
<evidence type="ECO:0000313" key="3">
    <source>
        <dbReference type="Proteomes" id="UP000283090"/>
    </source>
</evidence>
<feature type="transmembrane region" description="Helical" evidence="1">
    <location>
        <begin position="68"/>
        <end position="86"/>
    </location>
</feature>
<feature type="transmembrane region" description="Helical" evidence="1">
    <location>
        <begin position="204"/>
        <end position="228"/>
    </location>
</feature>
<dbReference type="EMBL" id="SAEB01000012">
    <property type="protein sequence ID" value="RVD81369.1"/>
    <property type="molecule type" value="Genomic_DNA"/>
</dbReference>
<evidence type="ECO:0008006" key="4">
    <source>
        <dbReference type="Google" id="ProtNLM"/>
    </source>
</evidence>
<keyword evidence="3" id="KW-1185">Reference proteome</keyword>